<dbReference type="Pfam" id="PF04453">
    <property type="entry name" value="LptD"/>
    <property type="match status" value="1"/>
</dbReference>
<comment type="similarity">
    <text evidence="1">Belongs to the LptD family.</text>
</comment>
<dbReference type="InterPro" id="IPR007543">
    <property type="entry name" value="LptD_C"/>
</dbReference>
<keyword evidence="4" id="KW-1185">Reference proteome</keyword>
<dbReference type="PANTHER" id="PTHR30189">
    <property type="entry name" value="LPS-ASSEMBLY PROTEIN"/>
    <property type="match status" value="1"/>
</dbReference>
<organism evidence="3 4">
    <name type="scientific">Turicimonas muris</name>
    <dbReference type="NCBI Taxonomy" id="1796652"/>
    <lineage>
        <taxon>Bacteria</taxon>
        <taxon>Pseudomonadati</taxon>
        <taxon>Pseudomonadota</taxon>
        <taxon>Betaproteobacteria</taxon>
        <taxon>Burkholderiales</taxon>
        <taxon>Sutterellaceae</taxon>
        <taxon>Turicimonas</taxon>
    </lineage>
</organism>
<comment type="function">
    <text evidence="1">Together with LptE, is involved in the assembly of lipopolysaccharide (LPS) at the surface of the outer membrane.</text>
</comment>
<evidence type="ECO:0000259" key="2">
    <source>
        <dbReference type="Pfam" id="PF04453"/>
    </source>
</evidence>
<evidence type="ECO:0000313" key="3">
    <source>
        <dbReference type="EMBL" id="OXE45597.1"/>
    </source>
</evidence>
<evidence type="ECO:0000256" key="1">
    <source>
        <dbReference type="HAMAP-Rule" id="MF_01411"/>
    </source>
</evidence>
<keyword evidence="1" id="KW-0732">Signal</keyword>
<dbReference type="HAMAP" id="MF_01411">
    <property type="entry name" value="LPS_assembly_LptD"/>
    <property type="match status" value="1"/>
</dbReference>
<dbReference type="InterPro" id="IPR050218">
    <property type="entry name" value="LptD"/>
</dbReference>
<comment type="caution">
    <text evidence="1">Lacks conserved residue(s) required for the propagation of feature annotation.</text>
</comment>
<accession>A0A227KDT0</accession>
<protein>
    <recommendedName>
        <fullName evidence="1">LPS-assembly protein LptD</fullName>
    </recommendedName>
</protein>
<dbReference type="GO" id="GO:1990351">
    <property type="term" value="C:transporter complex"/>
    <property type="evidence" value="ECO:0007669"/>
    <property type="project" value="TreeGrafter"/>
</dbReference>
<keyword evidence="1" id="KW-0472">Membrane</keyword>
<feature type="signal peptide" evidence="1">
    <location>
        <begin position="1"/>
        <end position="38"/>
    </location>
</feature>
<dbReference type="Proteomes" id="UP000214610">
    <property type="component" value="Unassembled WGS sequence"/>
</dbReference>
<dbReference type="InterPro" id="IPR020889">
    <property type="entry name" value="LipoPS_assembly_LptD"/>
</dbReference>
<dbReference type="GO" id="GO:0015920">
    <property type="term" value="P:lipopolysaccharide transport"/>
    <property type="evidence" value="ECO:0007669"/>
    <property type="project" value="InterPro"/>
</dbReference>
<feature type="domain" description="LptD C-terminal" evidence="2">
    <location>
        <begin position="308"/>
        <end position="699"/>
    </location>
</feature>
<reference evidence="4" key="1">
    <citation type="submission" date="2017-05" db="EMBL/GenBank/DDBJ databases">
        <title>Improved OligoMM genomes.</title>
        <authorList>
            <person name="Garzetti D."/>
        </authorList>
    </citation>
    <scope>NUCLEOTIDE SEQUENCE [LARGE SCALE GENOMIC DNA]</scope>
    <source>
        <strain evidence="4">YL45</strain>
    </source>
</reference>
<keyword evidence="1" id="KW-0998">Cell outer membrane</keyword>
<name>A0A227KDT0_9BURK</name>
<evidence type="ECO:0000313" key="4">
    <source>
        <dbReference type="Proteomes" id="UP000214610"/>
    </source>
</evidence>
<feature type="chain" id="PRO_5013413779" description="LPS-assembly protein LptD" evidence="1">
    <location>
        <begin position="39"/>
        <end position="794"/>
    </location>
</feature>
<proteinExistence type="inferred from homology"/>
<dbReference type="EMBL" id="NHMP01000008">
    <property type="protein sequence ID" value="OXE45597.1"/>
    <property type="molecule type" value="Genomic_DNA"/>
</dbReference>
<comment type="subcellular location">
    <subcellularLocation>
        <location evidence="1">Cell outer membrane</location>
    </subcellularLocation>
</comment>
<gene>
    <name evidence="1" type="primary">lptD</name>
    <name evidence="3" type="ORF">ADH67_10605</name>
</gene>
<dbReference type="GeneID" id="78362057"/>
<dbReference type="GO" id="GO:0043165">
    <property type="term" value="P:Gram-negative-bacterium-type cell outer membrane assembly"/>
    <property type="evidence" value="ECO:0007669"/>
    <property type="project" value="UniProtKB-UniRule"/>
</dbReference>
<comment type="subunit">
    <text evidence="1">Component of the lipopolysaccharide transport and assembly complex. Interacts with LptE and LptA.</text>
</comment>
<dbReference type="GO" id="GO:0009279">
    <property type="term" value="C:cell outer membrane"/>
    <property type="evidence" value="ECO:0007669"/>
    <property type="project" value="UniProtKB-SubCell"/>
</dbReference>
<comment type="caution">
    <text evidence="3">The sequence shown here is derived from an EMBL/GenBank/DDBJ whole genome shotgun (WGS) entry which is preliminary data.</text>
</comment>
<dbReference type="PANTHER" id="PTHR30189:SF1">
    <property type="entry name" value="LPS-ASSEMBLY PROTEIN LPTD"/>
    <property type="match status" value="1"/>
</dbReference>
<dbReference type="RefSeq" id="WP_084081519.1">
    <property type="nucleotide sequence ID" value="NZ_CAJTBZ010000003.1"/>
</dbReference>
<sequence precursor="true">MTRLTQRRKLVTRVVKVTPVAASIAALFFVAAGSAVHAEISAYGTALPINLNMARSLDVNAPTDTDDTNIYLRSHQMHSIPEEQIILTDEAEVRKAGAVLKGDKITYTFSKDEVYAQGNALVARQGTVFEGPELTYRLDAESGSMPNAKFRYLPNNVRGSSDEVQLLGDGNVKMCNAMITTCKEGDNSWWIEASTLDIDQQEETADGRNARLYLGGVPIFASPYFTFPIGEKRKSGFLTPKMGANSTFGFNVEIPYYWNIAPNYDYTMVLKPMSKRGFMLGNQFRYLQPTFGGQLDYDILFHDRETKKKRYSLAWKHTQRLWGGVGLGVNYQRVSDDNYISDFSTNLRQSSEDVLPQNVWLSYGKTYWSTSLGVYKNQTLRPDNEWTEQPYEKIPEFNFRAYGADVKGFSLLSNFTATRFRHGNNFNYRGEPIGRTRSGDGNRVMLNSTISYPMMGSYWFLTPSFEYSMAWYGDITGRKYNSGNVDIYKNSHRTIPIFTLDSGLVFERNTIVLGRETEQTLEPRLYYAYIPYRAQNHLPNFDSSLADLNFAQLFSPNRFIGYDRISNANQLTAALTTRFIDSQTGKDWFSATVGQRYHFTDEKVDIYWNEINRKNLKSDIIGMTEFTLIKDWKAELGVQYSTLWKKFSKTTAGVRYNPAKYSNIGLYYRYNYDPTDTREAFYNSNIKQLDLSFQWPVTRDLYALGRYNYSIRDKKVIDSLIGLEYREGCWIFRSAIQRYVRSAGRTTTNFFFELELVGLGAFGSSPIEALQQSITGYQPLSPRPIEVGRYDYYE</sequence>
<dbReference type="AlphaFoldDB" id="A0A227KDT0"/>